<evidence type="ECO:0000256" key="1">
    <source>
        <dbReference type="SAM" id="SignalP"/>
    </source>
</evidence>
<proteinExistence type="predicted"/>
<gene>
    <name evidence="3" type="ORF">C5O19_07930</name>
</gene>
<dbReference type="Pfam" id="PF00578">
    <property type="entry name" value="AhpC-TSA"/>
    <property type="match status" value="1"/>
</dbReference>
<dbReference type="EMBL" id="PTRA01000001">
    <property type="protein sequence ID" value="PQA59561.1"/>
    <property type="molecule type" value="Genomic_DNA"/>
</dbReference>
<dbReference type="SUPFAM" id="SSF52833">
    <property type="entry name" value="Thioredoxin-like"/>
    <property type="match status" value="1"/>
</dbReference>
<evidence type="ECO:0000313" key="3">
    <source>
        <dbReference type="EMBL" id="PQA59561.1"/>
    </source>
</evidence>
<keyword evidence="4" id="KW-1185">Reference proteome</keyword>
<dbReference type="InterPro" id="IPR050553">
    <property type="entry name" value="Thioredoxin_ResA/DsbE_sf"/>
</dbReference>
<dbReference type="InterPro" id="IPR013766">
    <property type="entry name" value="Thioredoxin_domain"/>
</dbReference>
<reference evidence="4" key="1">
    <citation type="submission" date="2018-02" db="EMBL/GenBank/DDBJ databases">
        <title>Genome sequencing of Solimonas sp. HR-BB.</title>
        <authorList>
            <person name="Lee Y."/>
            <person name="Jeon C.O."/>
        </authorList>
    </citation>
    <scope>NUCLEOTIDE SEQUENCE [LARGE SCALE GENOMIC DNA]</scope>
    <source>
        <strain evidence="4">HR-U</strain>
    </source>
</reference>
<comment type="caution">
    <text evidence="3">The sequence shown here is derived from an EMBL/GenBank/DDBJ whole genome shotgun (WGS) entry which is preliminary data.</text>
</comment>
<dbReference type="InterPro" id="IPR000866">
    <property type="entry name" value="AhpC/TSA"/>
</dbReference>
<dbReference type="RefSeq" id="WP_104711152.1">
    <property type="nucleotide sequence ID" value="NZ_PTRA01000001.1"/>
</dbReference>
<evidence type="ECO:0000259" key="2">
    <source>
        <dbReference type="PROSITE" id="PS51352"/>
    </source>
</evidence>
<dbReference type="OrthoDB" id="9815205at2"/>
<keyword evidence="1" id="KW-0732">Signal</keyword>
<feature type="chain" id="PRO_5015686088" description="Thioredoxin domain-containing protein" evidence="1">
    <location>
        <begin position="22"/>
        <end position="259"/>
    </location>
</feature>
<dbReference type="Gene3D" id="3.40.30.10">
    <property type="entry name" value="Glutaredoxin"/>
    <property type="match status" value="1"/>
</dbReference>
<feature type="signal peptide" evidence="1">
    <location>
        <begin position="1"/>
        <end position="21"/>
    </location>
</feature>
<evidence type="ECO:0000313" key="4">
    <source>
        <dbReference type="Proteomes" id="UP000239590"/>
    </source>
</evidence>
<name>A0A2S7IPC7_9BACT</name>
<dbReference type="PANTHER" id="PTHR42852">
    <property type="entry name" value="THIOL:DISULFIDE INTERCHANGE PROTEIN DSBE"/>
    <property type="match status" value="1"/>
</dbReference>
<dbReference type="GO" id="GO:0016209">
    <property type="term" value="F:antioxidant activity"/>
    <property type="evidence" value="ECO:0007669"/>
    <property type="project" value="InterPro"/>
</dbReference>
<sequence length="259" mass="30228">MQFKSVFMLMAVLLFMSSCQDQPVHRKPVEKPAVILKDLMSFLKYRQQHVKLYETFNAVDSAQQTISRVQFLKQLATGRYLPLRLQSQDQPYYQLYPVEAKVEKDIKNTLKFWGEMEQADAQAEGKSLPDFTFVDMQGNRYTNQNTKGKIVVVKCWFLGCLPCIQEMPALNELKKMYENRKDILFVSPCWESRSKVEAFLKKTKFDYAVAPDQYNYLTDQLHLSGYPTHFVINKQGLISLRSNDYLAMAYVLNREAKQP</sequence>
<organism evidence="3 4">
    <name type="scientific">Siphonobacter curvatus</name>
    <dbReference type="NCBI Taxonomy" id="2094562"/>
    <lineage>
        <taxon>Bacteria</taxon>
        <taxon>Pseudomonadati</taxon>
        <taxon>Bacteroidota</taxon>
        <taxon>Cytophagia</taxon>
        <taxon>Cytophagales</taxon>
        <taxon>Cytophagaceae</taxon>
        <taxon>Siphonobacter</taxon>
    </lineage>
</organism>
<accession>A0A2S7IPC7</accession>
<dbReference type="CDD" id="cd02966">
    <property type="entry name" value="TlpA_like_family"/>
    <property type="match status" value="1"/>
</dbReference>
<dbReference type="PANTHER" id="PTHR42852:SF17">
    <property type="entry name" value="THIOREDOXIN-LIKE PROTEIN HI_1115"/>
    <property type="match status" value="1"/>
</dbReference>
<protein>
    <recommendedName>
        <fullName evidence="2">Thioredoxin domain-containing protein</fullName>
    </recommendedName>
</protein>
<dbReference type="AlphaFoldDB" id="A0A2S7IPC7"/>
<dbReference type="Proteomes" id="UP000239590">
    <property type="component" value="Unassembled WGS sequence"/>
</dbReference>
<dbReference type="InterPro" id="IPR036249">
    <property type="entry name" value="Thioredoxin-like_sf"/>
</dbReference>
<dbReference type="GO" id="GO:0016491">
    <property type="term" value="F:oxidoreductase activity"/>
    <property type="evidence" value="ECO:0007669"/>
    <property type="project" value="InterPro"/>
</dbReference>
<dbReference type="PROSITE" id="PS51257">
    <property type="entry name" value="PROKAR_LIPOPROTEIN"/>
    <property type="match status" value="1"/>
</dbReference>
<feature type="domain" description="Thioredoxin" evidence="2">
    <location>
        <begin position="122"/>
        <end position="259"/>
    </location>
</feature>
<dbReference type="PROSITE" id="PS51352">
    <property type="entry name" value="THIOREDOXIN_2"/>
    <property type="match status" value="1"/>
</dbReference>